<dbReference type="GeneID" id="14882463"/>
<proteinExistence type="predicted"/>
<dbReference type="RefSeq" id="XP_004182842.1">
    <property type="nucleotide sequence ID" value="XM_004182794.1"/>
</dbReference>
<organism evidence="1 2">
    <name type="scientific">Entamoeba invadens IP1</name>
    <dbReference type="NCBI Taxonomy" id="370355"/>
    <lineage>
        <taxon>Eukaryota</taxon>
        <taxon>Amoebozoa</taxon>
        <taxon>Evosea</taxon>
        <taxon>Archamoebae</taxon>
        <taxon>Mastigamoebida</taxon>
        <taxon>Entamoebidae</taxon>
        <taxon>Entamoeba</taxon>
    </lineage>
</organism>
<dbReference type="KEGG" id="eiv:EIN_377210"/>
<dbReference type="EMBL" id="KB207268">
    <property type="protein sequence ID" value="ELP83496.1"/>
    <property type="molecule type" value="Genomic_DNA"/>
</dbReference>
<evidence type="ECO:0000313" key="1">
    <source>
        <dbReference type="EMBL" id="ELP83496.1"/>
    </source>
</evidence>
<dbReference type="SUPFAM" id="SSF52058">
    <property type="entry name" value="L domain-like"/>
    <property type="match status" value="1"/>
</dbReference>
<name>A0A0A1TYC3_ENTIV</name>
<dbReference type="AlphaFoldDB" id="A0A0A1TYC3"/>
<evidence type="ECO:0000313" key="2">
    <source>
        <dbReference type="Proteomes" id="UP000014680"/>
    </source>
</evidence>
<sequence>MDETLSLYELSCVAKHFDTTSQFVNLMKTCKKYSDICDVFFVNPIPLDEQNEKLFRHLTTQQITSEDAYIPPNKKNTLWFKKTNYKVVKPFESNDNIMEEVTYRREDYLSFGIEVPHCVNTIGTKCFENCNGPMLVNTISGSVKKIDLFTKVIIPDLVNTLDSFAFHNCTQLTEVSLTPSITKIGEKCFENCCMLSKISGIEGENSALSQLGKGCFKNCVSLVSIAFPPKVSILPEKCFDNCNSLAEITAFPQLIGHHCFNNCNSLKTVSFFGIGRTKEKTVVTIQMIGYKAFAGCRNLVDVRLNSAIGEFGVRCFEGCISLTNVSPLPKIRGADCFKDCKLLNLKLDGGENQATSMV</sequence>
<dbReference type="PANTHER" id="PTHR45661:SF3">
    <property type="entry name" value="IG-LIKE DOMAIN-CONTAINING PROTEIN"/>
    <property type="match status" value="1"/>
</dbReference>
<dbReference type="InterPro" id="IPR032675">
    <property type="entry name" value="LRR_dom_sf"/>
</dbReference>
<dbReference type="Gene3D" id="3.80.10.10">
    <property type="entry name" value="Ribonuclease Inhibitor"/>
    <property type="match status" value="2"/>
</dbReference>
<gene>
    <name evidence="1" type="ORF">EIN_377210</name>
</gene>
<dbReference type="PANTHER" id="PTHR45661">
    <property type="entry name" value="SURFACE ANTIGEN"/>
    <property type="match status" value="1"/>
</dbReference>
<dbReference type="Proteomes" id="UP000014680">
    <property type="component" value="Unassembled WGS sequence"/>
</dbReference>
<accession>A0A0A1TYC3</accession>
<protein>
    <recommendedName>
        <fullName evidence="3">Leucine rich repeat containing protein BspA family protein</fullName>
    </recommendedName>
</protein>
<dbReference type="VEuPathDB" id="AmoebaDB:EIN_377210"/>
<reference evidence="1 2" key="1">
    <citation type="submission" date="2012-10" db="EMBL/GenBank/DDBJ databases">
        <authorList>
            <person name="Zafar N."/>
            <person name="Inman J."/>
            <person name="Hall N."/>
            <person name="Lorenzi H."/>
            <person name="Caler E."/>
        </authorList>
    </citation>
    <scope>NUCLEOTIDE SEQUENCE [LARGE SCALE GENOMIC DNA]</scope>
    <source>
        <strain evidence="1 2">IP1</strain>
    </source>
</reference>
<keyword evidence="2" id="KW-1185">Reference proteome</keyword>
<dbReference type="InterPro" id="IPR053139">
    <property type="entry name" value="Surface_bspA-like"/>
</dbReference>
<dbReference type="Pfam" id="PF13306">
    <property type="entry name" value="LRR_5"/>
    <property type="match status" value="1"/>
</dbReference>
<dbReference type="InterPro" id="IPR026906">
    <property type="entry name" value="LRR_5"/>
</dbReference>
<evidence type="ECO:0008006" key="3">
    <source>
        <dbReference type="Google" id="ProtNLM"/>
    </source>
</evidence>